<evidence type="ECO:0000256" key="11">
    <source>
        <dbReference type="ARBA" id="ARBA00023136"/>
    </source>
</evidence>
<reference evidence="13 14" key="1">
    <citation type="journal article" date="2006" name="Nat. Biotechnol.">
        <title>Complete genome of the mutualistic, N2-fixing grass endophyte Azoarcus sp. strain BH72.</title>
        <authorList>
            <person name="Krause A."/>
            <person name="Ramakumar A."/>
            <person name="Bartels D."/>
            <person name="Battistoni F."/>
            <person name="Bekel T."/>
            <person name="Boch J."/>
            <person name="Boehm M."/>
            <person name="Friedrich F."/>
            <person name="Hurek T."/>
            <person name="Krause L."/>
            <person name="Linke B."/>
            <person name="McHardy A.C."/>
            <person name="Sarkar A."/>
            <person name="Schneiker S."/>
            <person name="Syed A.A."/>
            <person name="Thauer R."/>
            <person name="Vorhoelter F.-J."/>
            <person name="Weidner S."/>
            <person name="Puehler A."/>
            <person name="Reinhold-Hurek B."/>
            <person name="Kaiser O."/>
            <person name="Goesmann A."/>
        </authorList>
    </citation>
    <scope>NUCLEOTIDE SEQUENCE [LARGE SCALE GENOMIC DNA]</scope>
    <source>
        <strain evidence="13 14">BH72</strain>
    </source>
</reference>
<dbReference type="HOGENOM" id="CLU_030555_3_1_4"/>
<keyword evidence="7 12" id="KW-0479">Metal-binding</keyword>
<feature type="transmembrane region" description="Helical" evidence="12">
    <location>
        <begin position="354"/>
        <end position="376"/>
    </location>
</feature>
<evidence type="ECO:0000256" key="8">
    <source>
        <dbReference type="ARBA" id="ARBA00022982"/>
    </source>
</evidence>
<feature type="transmembrane region" description="Helical" evidence="12">
    <location>
        <begin position="219"/>
        <end position="238"/>
    </location>
</feature>
<name>A1K6D3_AZOSB</name>
<keyword evidence="3 12" id="KW-0813">Transport</keyword>
<keyword evidence="4 12" id="KW-1003">Cell membrane</keyword>
<feature type="transmembrane region" description="Helical" evidence="12">
    <location>
        <begin position="98"/>
        <end position="119"/>
    </location>
</feature>
<evidence type="ECO:0000256" key="2">
    <source>
        <dbReference type="ARBA" id="ARBA00009819"/>
    </source>
</evidence>
<keyword evidence="6 12" id="KW-0812">Transmembrane</keyword>
<dbReference type="GO" id="GO:0020037">
    <property type="term" value="F:heme binding"/>
    <property type="evidence" value="ECO:0007669"/>
    <property type="project" value="TreeGrafter"/>
</dbReference>
<evidence type="ECO:0000256" key="9">
    <source>
        <dbReference type="ARBA" id="ARBA00022989"/>
    </source>
</evidence>
<comment type="similarity">
    <text evidence="2 12">Belongs to the cytochrome ubiquinol oxidase subunit 1 family.</text>
</comment>
<evidence type="ECO:0000256" key="6">
    <source>
        <dbReference type="ARBA" id="ARBA00022692"/>
    </source>
</evidence>
<dbReference type="PANTHER" id="PTHR30365:SF14">
    <property type="entry name" value="CYTOCHROME BD MENAQUINOL OXIDASE SUBUNIT I-RELATED"/>
    <property type="match status" value="1"/>
</dbReference>
<evidence type="ECO:0000256" key="1">
    <source>
        <dbReference type="ARBA" id="ARBA00004651"/>
    </source>
</evidence>
<feature type="transmembrane region" description="Helical" evidence="12">
    <location>
        <begin position="320"/>
        <end position="342"/>
    </location>
</feature>
<dbReference type="GO" id="GO:0019646">
    <property type="term" value="P:aerobic electron transport chain"/>
    <property type="evidence" value="ECO:0007669"/>
    <property type="project" value="InterPro"/>
</dbReference>
<keyword evidence="11 12" id="KW-0472">Membrane</keyword>
<dbReference type="Proteomes" id="UP000002588">
    <property type="component" value="Chromosome"/>
</dbReference>
<dbReference type="Pfam" id="PF01654">
    <property type="entry name" value="Cyt_bd_oxida_I"/>
    <property type="match status" value="1"/>
</dbReference>
<evidence type="ECO:0000256" key="10">
    <source>
        <dbReference type="ARBA" id="ARBA00023004"/>
    </source>
</evidence>
<keyword evidence="9 12" id="KW-1133">Transmembrane helix</keyword>
<dbReference type="GO" id="GO:0005886">
    <property type="term" value="C:plasma membrane"/>
    <property type="evidence" value="ECO:0007669"/>
    <property type="project" value="UniProtKB-SubCell"/>
</dbReference>
<feature type="transmembrane region" description="Helical" evidence="12">
    <location>
        <begin position="57"/>
        <end position="78"/>
    </location>
</feature>
<dbReference type="KEGG" id="azo:azo1771"/>
<dbReference type="GO" id="GO:0009055">
    <property type="term" value="F:electron transfer activity"/>
    <property type="evidence" value="ECO:0007669"/>
    <property type="project" value="UniProtKB-UniRule"/>
</dbReference>
<dbReference type="PIRSF" id="PIRSF006446">
    <property type="entry name" value="Cyt_quinol_oxidase_1"/>
    <property type="match status" value="1"/>
</dbReference>
<evidence type="ECO:0000313" key="14">
    <source>
        <dbReference type="Proteomes" id="UP000002588"/>
    </source>
</evidence>
<dbReference type="GO" id="GO:0016682">
    <property type="term" value="F:oxidoreductase activity, acting on diphenols and related substances as donors, oxygen as acceptor"/>
    <property type="evidence" value="ECO:0007669"/>
    <property type="project" value="TreeGrafter"/>
</dbReference>
<dbReference type="PANTHER" id="PTHR30365">
    <property type="entry name" value="CYTOCHROME D UBIQUINOL OXIDASE"/>
    <property type="match status" value="1"/>
</dbReference>
<dbReference type="InterPro" id="IPR002585">
    <property type="entry name" value="Cyt-d_ubiquinol_oxidase_su_1"/>
</dbReference>
<dbReference type="GO" id="GO:0070069">
    <property type="term" value="C:cytochrome complex"/>
    <property type="evidence" value="ECO:0007669"/>
    <property type="project" value="UniProtKB-UniRule"/>
</dbReference>
<sequence>MEAVGDAVMLARVQFAANITFHILFPAITIALAWVLLYFRVRYNRGGGDAWLDAYRFWVKVFALTFAIGIVSGVTMSFQFGTNWPGYMETVGNIAGPLLAYEVLTAFFLEASFLGIMLFGVGRVSRRVHTLATFLVAAGTTLSAFWILALNSWMQTPVGFEMIEGRAYATDWLAILFNPSFPYRFTHMVIASGLTTAFLVAGVSAWRWRRGERGGDVRAALRTGVVMAATLIPLQIVVGDLHGLNTFHHQPAKLAAMEGIWETQRGAAAVLFGLPDEAAQRNRYEVAIPGLASLYLGHSWDAEIRGLKDFPGAHPPVAPVFWAFRIMVGVGLLMLAVSWYALWDMRRRGEPGPLASRALVLMTFSGWVALVAGWYVTEIGRQPWLVYGVLSTAEAASTVPAGRIGLTLAMYLTLYAALLTAFISVVFHLARKAGEGERAKDMNPVNDPFRAGVGVLAPEPAGPDIEDRGGHA</sequence>
<evidence type="ECO:0000313" key="13">
    <source>
        <dbReference type="EMBL" id="CAL94388.1"/>
    </source>
</evidence>
<dbReference type="GO" id="GO:0046872">
    <property type="term" value="F:metal ion binding"/>
    <property type="evidence" value="ECO:0007669"/>
    <property type="project" value="UniProtKB-UniRule"/>
</dbReference>
<keyword evidence="5 12" id="KW-0349">Heme</keyword>
<feature type="transmembrane region" description="Helical" evidence="12">
    <location>
        <begin position="15"/>
        <end position="37"/>
    </location>
</feature>
<dbReference type="AlphaFoldDB" id="A1K6D3"/>
<dbReference type="eggNOG" id="COG1271">
    <property type="taxonomic scope" value="Bacteria"/>
</dbReference>
<accession>A1K6D3</accession>
<feature type="transmembrane region" description="Helical" evidence="12">
    <location>
        <begin position="408"/>
        <end position="430"/>
    </location>
</feature>
<evidence type="ECO:0000256" key="3">
    <source>
        <dbReference type="ARBA" id="ARBA00022448"/>
    </source>
</evidence>
<evidence type="ECO:0000256" key="7">
    <source>
        <dbReference type="ARBA" id="ARBA00022723"/>
    </source>
</evidence>
<organism evidence="13 14">
    <name type="scientific">Azoarcus sp. (strain BH72)</name>
    <dbReference type="NCBI Taxonomy" id="418699"/>
    <lineage>
        <taxon>Bacteria</taxon>
        <taxon>Pseudomonadati</taxon>
        <taxon>Pseudomonadota</taxon>
        <taxon>Betaproteobacteria</taxon>
        <taxon>Rhodocyclales</taxon>
        <taxon>Zoogloeaceae</taxon>
        <taxon>Azoarcus</taxon>
    </lineage>
</organism>
<feature type="transmembrane region" description="Helical" evidence="12">
    <location>
        <begin position="185"/>
        <end position="207"/>
    </location>
</feature>
<gene>
    <name evidence="13" type="primary">cioA</name>
    <name evidence="13" type="ordered locus">azo1771</name>
</gene>
<evidence type="ECO:0000256" key="5">
    <source>
        <dbReference type="ARBA" id="ARBA00022617"/>
    </source>
</evidence>
<evidence type="ECO:0000256" key="12">
    <source>
        <dbReference type="PIRNR" id="PIRNR006446"/>
    </source>
</evidence>
<evidence type="ECO:0000256" key="4">
    <source>
        <dbReference type="ARBA" id="ARBA00022475"/>
    </source>
</evidence>
<proteinExistence type="inferred from homology"/>
<protein>
    <submittedName>
        <fullName evidence="13">Probable cyanide insensitive terminal oxidase,subunit I</fullName>
    </submittedName>
</protein>
<keyword evidence="8 12" id="KW-0249">Electron transport</keyword>
<keyword evidence="10 12" id="KW-0408">Iron</keyword>
<keyword evidence="14" id="KW-1185">Reference proteome</keyword>
<dbReference type="RefSeq" id="WP_011765504.1">
    <property type="nucleotide sequence ID" value="NC_008702.1"/>
</dbReference>
<comment type="subcellular location">
    <subcellularLocation>
        <location evidence="12">Cell inner membrane</location>
    </subcellularLocation>
    <subcellularLocation>
        <location evidence="1">Cell membrane</location>
        <topology evidence="1">Multi-pass membrane protein</topology>
    </subcellularLocation>
</comment>
<dbReference type="STRING" id="62928.azo1771"/>
<dbReference type="EMBL" id="AM406670">
    <property type="protein sequence ID" value="CAL94388.1"/>
    <property type="molecule type" value="Genomic_DNA"/>
</dbReference>
<feature type="transmembrane region" description="Helical" evidence="12">
    <location>
        <begin position="131"/>
        <end position="154"/>
    </location>
</feature>